<dbReference type="Proteomes" id="UP000324222">
    <property type="component" value="Unassembled WGS sequence"/>
</dbReference>
<comment type="caution">
    <text evidence="1">The sequence shown here is derived from an EMBL/GenBank/DDBJ whole genome shotgun (WGS) entry which is preliminary data.</text>
</comment>
<dbReference type="AlphaFoldDB" id="A0A5B7IYP0"/>
<protein>
    <submittedName>
        <fullName evidence="1">Uncharacterized protein</fullName>
    </submittedName>
</protein>
<evidence type="ECO:0000313" key="2">
    <source>
        <dbReference type="Proteomes" id="UP000324222"/>
    </source>
</evidence>
<name>A0A5B7IYP0_PORTR</name>
<accession>A0A5B7IYP0</accession>
<reference evidence="1 2" key="1">
    <citation type="submission" date="2019-05" db="EMBL/GenBank/DDBJ databases">
        <title>Another draft genome of Portunus trituberculatus and its Hox gene families provides insights of decapod evolution.</title>
        <authorList>
            <person name="Jeong J.-H."/>
            <person name="Song I."/>
            <person name="Kim S."/>
            <person name="Choi T."/>
            <person name="Kim D."/>
            <person name="Ryu S."/>
            <person name="Kim W."/>
        </authorList>
    </citation>
    <scope>NUCLEOTIDE SEQUENCE [LARGE SCALE GENOMIC DNA]</scope>
    <source>
        <tissue evidence="1">Muscle</tissue>
    </source>
</reference>
<dbReference type="EMBL" id="VSRR010079738">
    <property type="protein sequence ID" value="MPC89042.1"/>
    <property type="molecule type" value="Genomic_DNA"/>
</dbReference>
<dbReference type="OrthoDB" id="1100386at2759"/>
<evidence type="ECO:0000313" key="1">
    <source>
        <dbReference type="EMBL" id="MPC89042.1"/>
    </source>
</evidence>
<organism evidence="1 2">
    <name type="scientific">Portunus trituberculatus</name>
    <name type="common">Swimming crab</name>
    <name type="synonym">Neptunus trituberculatus</name>
    <dbReference type="NCBI Taxonomy" id="210409"/>
    <lineage>
        <taxon>Eukaryota</taxon>
        <taxon>Metazoa</taxon>
        <taxon>Ecdysozoa</taxon>
        <taxon>Arthropoda</taxon>
        <taxon>Crustacea</taxon>
        <taxon>Multicrustacea</taxon>
        <taxon>Malacostraca</taxon>
        <taxon>Eumalacostraca</taxon>
        <taxon>Eucarida</taxon>
        <taxon>Decapoda</taxon>
        <taxon>Pleocyemata</taxon>
        <taxon>Brachyura</taxon>
        <taxon>Eubrachyura</taxon>
        <taxon>Portunoidea</taxon>
        <taxon>Portunidae</taxon>
        <taxon>Portuninae</taxon>
        <taxon>Portunus</taxon>
    </lineage>
</organism>
<keyword evidence="2" id="KW-1185">Reference proteome</keyword>
<sequence length="50" mass="5538">MTLKAVVSTGDEYWLASCVGMLKNDKWTNIAFSWKHDEGLLVSCGSCSVR</sequence>
<proteinExistence type="predicted"/>
<gene>
    <name evidence="1" type="ORF">E2C01_083970</name>
</gene>